<evidence type="ECO:0000256" key="8">
    <source>
        <dbReference type="ARBA" id="ARBA00022801"/>
    </source>
</evidence>
<evidence type="ECO:0000256" key="13">
    <source>
        <dbReference type="PIRSR" id="PIRSR618044-1"/>
    </source>
</evidence>
<comment type="catalytic activity">
    <reaction evidence="12">
        <text>Preferential cleavage: (Ac)2-L-Lys-D-Ala-|-D-Ala. Also transpeptidation of peptidyl-alanyl moieties that are N-acyl substituents of D-alanine.</text>
        <dbReference type="EC" id="3.4.16.4"/>
    </reaction>
</comment>
<dbReference type="OrthoDB" id="9791132at2"/>
<keyword evidence="6" id="KW-0645">Protease</keyword>
<name>Q0AYH9_SYNWW</name>
<dbReference type="PANTHER" id="PTHR21581:SF6">
    <property type="entry name" value="TRAFFICKING PROTEIN PARTICLE COMPLEX SUBUNIT 12"/>
    <property type="match status" value="1"/>
</dbReference>
<dbReference type="STRING" id="335541.Swol_0909"/>
<dbReference type="SUPFAM" id="SSF69189">
    <property type="entry name" value="Penicillin-binding protein associated domain"/>
    <property type="match status" value="1"/>
</dbReference>
<evidence type="ECO:0000256" key="4">
    <source>
        <dbReference type="ARBA" id="ARBA00012448"/>
    </source>
</evidence>
<feature type="active site" description="Acyl-ester intermediate" evidence="13">
    <location>
        <position position="60"/>
    </location>
</feature>
<evidence type="ECO:0000313" key="18">
    <source>
        <dbReference type="EMBL" id="ABI68225.1"/>
    </source>
</evidence>
<keyword evidence="8 18" id="KW-0378">Hydrolase</keyword>
<keyword evidence="9" id="KW-0133">Cell shape</keyword>
<feature type="binding site" evidence="14">
    <location>
        <position position="222"/>
    </location>
    <ligand>
        <name>substrate</name>
    </ligand>
</feature>
<dbReference type="GO" id="GO:0009252">
    <property type="term" value="P:peptidoglycan biosynthetic process"/>
    <property type="evidence" value="ECO:0007669"/>
    <property type="project" value="UniProtKB-UniPathway"/>
</dbReference>
<dbReference type="GO" id="GO:0006508">
    <property type="term" value="P:proteolysis"/>
    <property type="evidence" value="ECO:0007669"/>
    <property type="project" value="UniProtKB-KW"/>
</dbReference>
<evidence type="ECO:0000313" key="19">
    <source>
        <dbReference type="Proteomes" id="UP000001968"/>
    </source>
</evidence>
<organism evidence="18 19">
    <name type="scientific">Syntrophomonas wolfei subsp. wolfei (strain DSM 2245B / Goettingen)</name>
    <dbReference type="NCBI Taxonomy" id="335541"/>
    <lineage>
        <taxon>Bacteria</taxon>
        <taxon>Bacillati</taxon>
        <taxon>Bacillota</taxon>
        <taxon>Clostridia</taxon>
        <taxon>Eubacteriales</taxon>
        <taxon>Syntrophomonadaceae</taxon>
        <taxon>Syntrophomonas</taxon>
    </lineage>
</organism>
<dbReference type="PRINTS" id="PR00725">
    <property type="entry name" value="DADACBPTASE1"/>
</dbReference>
<dbReference type="Gene3D" id="2.60.410.10">
    <property type="entry name" value="D-Ala-D-Ala carboxypeptidase, C-terminal domain"/>
    <property type="match status" value="1"/>
</dbReference>
<dbReference type="InterPro" id="IPR037167">
    <property type="entry name" value="Peptidase_S11_C_sf"/>
</dbReference>
<dbReference type="InterPro" id="IPR012338">
    <property type="entry name" value="Beta-lactam/transpept-like"/>
</dbReference>
<accession>Q0AYH9</accession>
<comment type="pathway">
    <text evidence="2">Cell wall biogenesis; peptidoglycan biosynthesis.</text>
</comment>
<dbReference type="KEGG" id="swo:Swol_0909"/>
<dbReference type="Pfam" id="PF00768">
    <property type="entry name" value="Peptidase_S11"/>
    <property type="match status" value="1"/>
</dbReference>
<comment type="similarity">
    <text evidence="3 15">Belongs to the peptidase S11 family.</text>
</comment>
<comment type="function">
    <text evidence="1">Removes C-terminal D-alanyl residues from sugar-peptide cell wall precursors.</text>
</comment>
<evidence type="ECO:0000256" key="1">
    <source>
        <dbReference type="ARBA" id="ARBA00003217"/>
    </source>
</evidence>
<evidence type="ECO:0000256" key="11">
    <source>
        <dbReference type="ARBA" id="ARBA00023316"/>
    </source>
</evidence>
<dbReference type="GO" id="GO:0008360">
    <property type="term" value="P:regulation of cell shape"/>
    <property type="evidence" value="ECO:0007669"/>
    <property type="project" value="UniProtKB-KW"/>
</dbReference>
<gene>
    <name evidence="18" type="ordered locus">Swol_0909</name>
</gene>
<feature type="domain" description="Peptidase S11 D-Ala-D-Ala carboxypeptidase A C-terminal" evidence="17">
    <location>
        <begin position="271"/>
        <end position="358"/>
    </location>
</feature>
<evidence type="ECO:0000256" key="6">
    <source>
        <dbReference type="ARBA" id="ARBA00022670"/>
    </source>
</evidence>
<dbReference type="InterPro" id="IPR012907">
    <property type="entry name" value="Peptidase_S11_C"/>
</dbReference>
<dbReference type="eggNOG" id="COG1686">
    <property type="taxonomic scope" value="Bacteria"/>
</dbReference>
<proteinExistence type="inferred from homology"/>
<dbReference type="InterPro" id="IPR018044">
    <property type="entry name" value="Peptidase_S11"/>
</dbReference>
<dbReference type="PANTHER" id="PTHR21581">
    <property type="entry name" value="D-ALANYL-D-ALANINE CARBOXYPEPTIDASE"/>
    <property type="match status" value="1"/>
</dbReference>
<feature type="chain" id="PRO_5004168566" description="serine-type D-Ala-D-Ala carboxypeptidase" evidence="16">
    <location>
        <begin position="28"/>
        <end position="373"/>
    </location>
</feature>
<keyword evidence="19" id="KW-1185">Reference proteome</keyword>
<evidence type="ECO:0000256" key="5">
    <source>
        <dbReference type="ARBA" id="ARBA00022645"/>
    </source>
</evidence>
<feature type="active site" evidence="13">
    <location>
        <position position="115"/>
    </location>
</feature>
<dbReference type="HOGENOM" id="CLU_027070_8_1_9"/>
<reference evidence="19" key="1">
    <citation type="journal article" date="2010" name="Environ. Microbiol.">
        <title>The genome of Syntrophomonas wolfei: new insights into syntrophic metabolism and biohydrogen production.</title>
        <authorList>
            <person name="Sieber J.R."/>
            <person name="Sims D.R."/>
            <person name="Han C."/>
            <person name="Kim E."/>
            <person name="Lykidis A."/>
            <person name="Lapidus A.L."/>
            <person name="McDonnald E."/>
            <person name="Rohlin L."/>
            <person name="Culley D.E."/>
            <person name="Gunsalus R."/>
            <person name="McInerney M.J."/>
        </authorList>
    </citation>
    <scope>NUCLEOTIDE SEQUENCE [LARGE SCALE GENOMIC DNA]</scope>
    <source>
        <strain evidence="19">DSM 2245B / Goettingen</strain>
    </source>
</reference>
<feature type="active site" description="Proton acceptor" evidence="13">
    <location>
        <position position="63"/>
    </location>
</feature>
<dbReference type="AlphaFoldDB" id="Q0AYH9"/>
<dbReference type="SUPFAM" id="SSF56601">
    <property type="entry name" value="beta-lactamase/transpeptidase-like"/>
    <property type="match status" value="1"/>
</dbReference>
<evidence type="ECO:0000256" key="10">
    <source>
        <dbReference type="ARBA" id="ARBA00022984"/>
    </source>
</evidence>
<dbReference type="InterPro" id="IPR015956">
    <property type="entry name" value="Peniciliin-bd_prot_C_sf"/>
</dbReference>
<evidence type="ECO:0000256" key="12">
    <source>
        <dbReference type="ARBA" id="ARBA00034000"/>
    </source>
</evidence>
<dbReference type="Proteomes" id="UP000001968">
    <property type="component" value="Chromosome"/>
</dbReference>
<sequence>MRGFSKGIRFIILLLLFMGLIASPVNAAPYISSPYYCLMDGGSGQLILSSNGDETRPVASTVKMMTAILTIEYAGMDEEATVSSKAARTPEYSIGLKAEQRITVGELLKVALIRSSNDAAVVLAEHIAGDESLFAHLMSKKAFLIGASNTRFSNASGLPGGEQFSTCSDLAQIGRYAQSHPQIKELVATRQSDFKHPSYSQPLRISNTNPLLGSYQGADGIKTGTANAAGKCLVASATRDGRHLIAVVLKSSDRAGDCARLLNYGFKDSYYQQIINASTPFKELRVLNAKTPKVKIYPARDLYLWVGDNSPDIEKKVNMKYELQAPLSKGQEVGSLVVYADGKLVESIPLLCGDNITRQANLFQRIIKDFILP</sequence>
<dbReference type="InterPro" id="IPR001967">
    <property type="entry name" value="Peptidase_S11_N"/>
</dbReference>
<dbReference type="EC" id="3.4.16.4" evidence="4"/>
<dbReference type="SMART" id="SM00936">
    <property type="entry name" value="PBP5_C"/>
    <property type="match status" value="1"/>
</dbReference>
<keyword evidence="10" id="KW-0573">Peptidoglycan synthesis</keyword>
<evidence type="ECO:0000259" key="17">
    <source>
        <dbReference type="SMART" id="SM00936"/>
    </source>
</evidence>
<evidence type="ECO:0000256" key="2">
    <source>
        <dbReference type="ARBA" id="ARBA00004752"/>
    </source>
</evidence>
<evidence type="ECO:0000256" key="3">
    <source>
        <dbReference type="ARBA" id="ARBA00007164"/>
    </source>
</evidence>
<dbReference type="Gene3D" id="3.40.710.10">
    <property type="entry name" value="DD-peptidase/beta-lactamase superfamily"/>
    <property type="match status" value="1"/>
</dbReference>
<keyword evidence="7 16" id="KW-0732">Signal</keyword>
<dbReference type="Pfam" id="PF07943">
    <property type="entry name" value="PBP5_C"/>
    <property type="match status" value="1"/>
</dbReference>
<evidence type="ECO:0000256" key="16">
    <source>
        <dbReference type="SAM" id="SignalP"/>
    </source>
</evidence>
<evidence type="ECO:0000256" key="7">
    <source>
        <dbReference type="ARBA" id="ARBA00022729"/>
    </source>
</evidence>
<keyword evidence="11" id="KW-0961">Cell wall biogenesis/degradation</keyword>
<dbReference type="EMBL" id="CP000448">
    <property type="protein sequence ID" value="ABI68225.1"/>
    <property type="molecule type" value="Genomic_DNA"/>
</dbReference>
<keyword evidence="5 18" id="KW-0121">Carboxypeptidase</keyword>
<dbReference type="RefSeq" id="WP_011640330.1">
    <property type="nucleotide sequence ID" value="NC_008346.1"/>
</dbReference>
<dbReference type="GO" id="GO:0009002">
    <property type="term" value="F:serine-type D-Ala-D-Ala carboxypeptidase activity"/>
    <property type="evidence" value="ECO:0007669"/>
    <property type="project" value="UniProtKB-EC"/>
</dbReference>
<dbReference type="UniPathway" id="UPA00219"/>
<protein>
    <recommendedName>
        <fullName evidence="4">serine-type D-Ala-D-Ala carboxypeptidase</fullName>
        <ecNumber evidence="4">3.4.16.4</ecNumber>
    </recommendedName>
</protein>
<evidence type="ECO:0000256" key="15">
    <source>
        <dbReference type="RuleBase" id="RU004016"/>
    </source>
</evidence>
<evidence type="ECO:0000256" key="14">
    <source>
        <dbReference type="PIRSR" id="PIRSR618044-2"/>
    </source>
</evidence>
<evidence type="ECO:0000256" key="9">
    <source>
        <dbReference type="ARBA" id="ARBA00022960"/>
    </source>
</evidence>
<feature type="signal peptide" evidence="16">
    <location>
        <begin position="1"/>
        <end position="27"/>
    </location>
</feature>
<dbReference type="GO" id="GO:0071555">
    <property type="term" value="P:cell wall organization"/>
    <property type="evidence" value="ECO:0007669"/>
    <property type="project" value="UniProtKB-KW"/>
</dbReference>